<feature type="region of interest" description="Disordered" evidence="1">
    <location>
        <begin position="462"/>
        <end position="493"/>
    </location>
</feature>
<dbReference type="RefSeq" id="WP_023924865.1">
    <property type="nucleotide sequence ID" value="NZ_KI669419.1"/>
</dbReference>
<comment type="caution">
    <text evidence="3">The sequence shown here is derived from an EMBL/GenBank/DDBJ whole genome shotgun (WGS) entry which is preliminary data.</text>
</comment>
<keyword evidence="4" id="KW-1185">Reference proteome</keyword>
<evidence type="ECO:0000256" key="1">
    <source>
        <dbReference type="SAM" id="MobiDB-lite"/>
    </source>
</evidence>
<evidence type="ECO:0008006" key="5">
    <source>
        <dbReference type="Google" id="ProtNLM"/>
    </source>
</evidence>
<evidence type="ECO:0000313" key="4">
    <source>
        <dbReference type="Proteomes" id="UP000018727"/>
    </source>
</evidence>
<dbReference type="Proteomes" id="UP000018727">
    <property type="component" value="Unassembled WGS sequence"/>
</dbReference>
<gene>
    <name evidence="3" type="ORF">HMPREF1173_00245</name>
</gene>
<dbReference type="HOGENOM" id="CLU_540431_0_0_10"/>
<evidence type="ECO:0000256" key="2">
    <source>
        <dbReference type="SAM" id="Phobius"/>
    </source>
</evidence>
<keyword evidence="2" id="KW-0472">Membrane</keyword>
<evidence type="ECO:0000313" key="3">
    <source>
        <dbReference type="EMBL" id="ETD29744.1"/>
    </source>
</evidence>
<sequence length="493" mass="56369">MKKMHRWFGLILCLFLIGFCVSGIILNHHESFSSINVSRSLMPNTYEYKNWNQGLMRGTIAKGNSVIIYGENGFFLTDSLGSNIRDFNKGMPSGVEMRNIRNVTRTRSGDIWAVGNFQLFHLENGNVWETVELEGLDTRLTDVTSRGDSVVVASRNHLWLSPNTDKPFRQIQLRAGTDYDGKVSLLRTIWLIHSGALFGTIGKIIGDAVAIVLIILSISGVWFFIARKSRAGRTQLKTLYWIHRRIGRITIVLTLFVTITGWFLRPPAMIAIVKGRVPALPLSVQSCDNPWNDQLRAVRYDFAKKDWLIYTSNGFYVLQDLFSTPRPVNGTPKVSFMGLSSFYQVKTGQWLIGSFNGLYLWNRDVQEGAPRVLPIDKDITMAGFSNDFKDPILIDYYKGTTYPKMPAQFKDLPMSLHMAALETHTGRIYTFIKDGSNVFYIAIIGLAIAWCLWTGYYRPRKNRNKKNKDTKKPKKRRQHLRLEEDNEINETNE</sequence>
<feature type="compositionally biased region" description="Acidic residues" evidence="1">
    <location>
        <begin position="484"/>
        <end position="493"/>
    </location>
</feature>
<dbReference type="AlphaFoldDB" id="V8CQV3"/>
<reference evidence="3 4" key="1">
    <citation type="submission" date="2013-10" db="EMBL/GenBank/DDBJ databases">
        <title>The Genome Sequence of Prevotella nigrescens CC14M.</title>
        <authorList>
            <consortium name="The Broad Institute Genomics Platform"/>
            <person name="Earl A."/>
            <person name="Allen-Vercoe E."/>
            <person name="Daigneault M."/>
            <person name="Young S.K."/>
            <person name="Zeng Q."/>
            <person name="Gargeya S."/>
            <person name="Fitzgerald M."/>
            <person name="Abouelleil A."/>
            <person name="Alvarado L."/>
            <person name="Chapman S.B."/>
            <person name="Gainer-Dewar J."/>
            <person name="Goldberg J."/>
            <person name="Griggs A."/>
            <person name="Gujja S."/>
            <person name="Hansen M."/>
            <person name="Howarth C."/>
            <person name="Imamovic A."/>
            <person name="Ireland A."/>
            <person name="Larimer J."/>
            <person name="McCowan C."/>
            <person name="Murphy C."/>
            <person name="Pearson M."/>
            <person name="Poon T.W."/>
            <person name="Priest M."/>
            <person name="Roberts A."/>
            <person name="Saif S."/>
            <person name="Shea T."/>
            <person name="Sykes S."/>
            <person name="Wortman J."/>
            <person name="Nusbaum C."/>
            <person name="Birren B."/>
        </authorList>
    </citation>
    <scope>NUCLEOTIDE SEQUENCE [LARGE SCALE GENOMIC DNA]</scope>
    <source>
        <strain evidence="3 4">CC14M</strain>
    </source>
</reference>
<organism evidence="3 4">
    <name type="scientific">Prevotella nigrescens CC14M</name>
    <dbReference type="NCBI Taxonomy" id="1073366"/>
    <lineage>
        <taxon>Bacteria</taxon>
        <taxon>Pseudomonadati</taxon>
        <taxon>Bacteroidota</taxon>
        <taxon>Bacteroidia</taxon>
        <taxon>Bacteroidales</taxon>
        <taxon>Prevotellaceae</taxon>
        <taxon>Prevotella</taxon>
    </lineage>
</organism>
<dbReference type="EMBL" id="AZJH01000004">
    <property type="protein sequence ID" value="ETD29744.1"/>
    <property type="molecule type" value="Genomic_DNA"/>
</dbReference>
<dbReference type="Pfam" id="PF03929">
    <property type="entry name" value="PepSY_TM"/>
    <property type="match status" value="1"/>
</dbReference>
<keyword evidence="2" id="KW-1133">Transmembrane helix</keyword>
<feature type="transmembrane region" description="Helical" evidence="2">
    <location>
        <begin position="438"/>
        <end position="457"/>
    </location>
</feature>
<name>V8CQV3_9BACT</name>
<protein>
    <recommendedName>
        <fullName evidence="5">PepSY domain-containing protein</fullName>
    </recommendedName>
</protein>
<keyword evidence="2" id="KW-0812">Transmembrane</keyword>
<accession>V8CQV3</accession>
<dbReference type="PATRIC" id="fig|1073366.3.peg.248"/>
<dbReference type="OrthoDB" id="1111139at2"/>
<feature type="compositionally biased region" description="Basic residues" evidence="1">
    <location>
        <begin position="462"/>
        <end position="479"/>
    </location>
</feature>
<dbReference type="InterPro" id="IPR005625">
    <property type="entry name" value="PepSY-ass_TM"/>
</dbReference>
<feature type="transmembrane region" description="Helical" evidence="2">
    <location>
        <begin position="204"/>
        <end position="225"/>
    </location>
</feature>
<proteinExistence type="predicted"/>
<feature type="transmembrane region" description="Helical" evidence="2">
    <location>
        <begin position="246"/>
        <end position="264"/>
    </location>
</feature>